<gene>
    <name evidence="1" type="ORF">ACZ76_10735</name>
    <name evidence="2" type="ORF">ERS008460_00391</name>
</gene>
<evidence type="ECO:0000313" key="1">
    <source>
        <dbReference type="EMBL" id="AKP33983.1"/>
    </source>
</evidence>
<evidence type="ECO:0008006" key="5">
    <source>
        <dbReference type="Google" id="ProtNLM"/>
    </source>
</evidence>
<dbReference type="AlphaFoldDB" id="A0A0T9T4P5"/>
<organism evidence="2 3">
    <name type="scientific">Yersinia aleksiciae</name>
    <dbReference type="NCBI Taxonomy" id="263819"/>
    <lineage>
        <taxon>Bacteria</taxon>
        <taxon>Pseudomonadati</taxon>
        <taxon>Pseudomonadota</taxon>
        <taxon>Gammaproteobacteria</taxon>
        <taxon>Enterobacterales</taxon>
        <taxon>Yersiniaceae</taxon>
        <taxon>Yersinia</taxon>
    </lineage>
</organism>
<name>A0A0T9T4P5_YERAE</name>
<reference evidence="2" key="3">
    <citation type="submission" date="2015-03" db="EMBL/GenBank/DDBJ databases">
        <authorList>
            <person name="Murphy D."/>
        </authorList>
    </citation>
    <scope>NUCLEOTIDE SEQUENCE [LARGE SCALE GENOMIC DNA]</scope>
    <source>
        <strain evidence="2">IP27925</strain>
    </source>
</reference>
<dbReference type="EMBL" id="CP011975">
    <property type="protein sequence ID" value="AKP33983.1"/>
    <property type="molecule type" value="Genomic_DNA"/>
</dbReference>
<keyword evidence="4" id="KW-1185">Reference proteome</keyword>
<dbReference type="KEGG" id="yak:ACZ76_10735"/>
<evidence type="ECO:0000313" key="2">
    <source>
        <dbReference type="EMBL" id="CNK61800.1"/>
    </source>
</evidence>
<evidence type="ECO:0000313" key="3">
    <source>
        <dbReference type="Proteomes" id="UP000040088"/>
    </source>
</evidence>
<protein>
    <recommendedName>
        <fullName evidence="5">Type III secretion apparatus protein OrgA/MxiK</fullName>
    </recommendedName>
</protein>
<dbReference type="Proteomes" id="UP000069914">
    <property type="component" value="Chromosome"/>
</dbReference>
<dbReference type="RefSeq" id="WP_048618933.1">
    <property type="nucleotide sequence ID" value="NZ_CABHQD010000198.1"/>
</dbReference>
<dbReference type="Pfam" id="PF13327">
    <property type="entry name" value="T3SS_LEE_assoc"/>
    <property type="match status" value="1"/>
</dbReference>
<reference evidence="3" key="2">
    <citation type="submission" date="2015-03" db="EMBL/GenBank/DDBJ databases">
        <authorList>
            <consortium name="Pathogen Informatics"/>
        </authorList>
    </citation>
    <scope>NUCLEOTIDE SEQUENCE [LARGE SCALE GENOMIC DNA]</scope>
    <source>
        <strain evidence="3">IP27925</strain>
    </source>
</reference>
<dbReference type="OrthoDB" id="6434527at2"/>
<sequence length="197" mass="22456">MILPLTTDIRHLHQLAWQPARFAHPLWLTAIGVKAEYYHYGRSDALDSALNRALIRQRKFPLYSLPAVLSQQQQQQMAGYQRLPALCLALGLVHLQCADYLRLRRYREVLAPLLNEGNIHQLIGLGYCGHLPARLSPQHLLNVALRFGHSLAHQIRHDDVVWRAISITLPPQPRALSLSSALSLSADHWLTRLERLL</sequence>
<dbReference type="GeneID" id="61904299"/>
<dbReference type="Proteomes" id="UP000040088">
    <property type="component" value="Unassembled WGS sequence"/>
</dbReference>
<reference evidence="1 4" key="1">
    <citation type="journal article" date="2015" name="Genome Announc.">
        <title>De Novo Genome Sequence of Yersinia aleksiciae Y159T.</title>
        <authorList>
            <person name="Sprague L.D."/>
            <person name="Neubauer H."/>
        </authorList>
    </citation>
    <scope>NUCLEOTIDE SEQUENCE [LARGE SCALE GENOMIC DNA]</scope>
    <source>
        <strain evidence="1 4">159</strain>
    </source>
</reference>
<proteinExistence type="predicted"/>
<dbReference type="InterPro" id="IPR025292">
    <property type="entry name" value="T3SS_LEE_assoc"/>
</dbReference>
<dbReference type="EMBL" id="CQEM01000001">
    <property type="protein sequence ID" value="CNK61800.1"/>
    <property type="molecule type" value="Genomic_DNA"/>
</dbReference>
<accession>A0A0T9T4P5</accession>
<evidence type="ECO:0000313" key="4">
    <source>
        <dbReference type="Proteomes" id="UP000069914"/>
    </source>
</evidence>